<dbReference type="GO" id="GO:0010508">
    <property type="term" value="P:positive regulation of autophagy"/>
    <property type="evidence" value="ECO:0007669"/>
    <property type="project" value="TreeGrafter"/>
</dbReference>
<dbReference type="PANTHER" id="PTHR13179:SF8">
    <property type="entry name" value="GATOR COMPLEX PROTEIN DEPDC5"/>
    <property type="match status" value="1"/>
</dbReference>
<name>A0A2J7RE32_9NEOP</name>
<comment type="caution">
    <text evidence="2">The sequence shown here is derived from an EMBL/GenBank/DDBJ whole genome shotgun (WGS) entry which is preliminary data.</text>
</comment>
<feature type="compositionally biased region" description="Polar residues" evidence="1">
    <location>
        <begin position="268"/>
        <end position="287"/>
    </location>
</feature>
<protein>
    <submittedName>
        <fullName evidence="2">Uncharacterized protein</fullName>
    </submittedName>
</protein>
<dbReference type="GO" id="GO:0005765">
    <property type="term" value="C:lysosomal membrane"/>
    <property type="evidence" value="ECO:0007669"/>
    <property type="project" value="TreeGrafter"/>
</dbReference>
<dbReference type="GO" id="GO:0034198">
    <property type="term" value="P:cellular response to amino acid starvation"/>
    <property type="evidence" value="ECO:0007669"/>
    <property type="project" value="TreeGrafter"/>
</dbReference>
<dbReference type="GO" id="GO:1990130">
    <property type="term" value="C:GATOR1 complex"/>
    <property type="evidence" value="ECO:0007669"/>
    <property type="project" value="TreeGrafter"/>
</dbReference>
<dbReference type="InParanoid" id="A0A2J7RE32"/>
<sequence>MPHWINLSFYSTNKKVAYSTFIPRIKLPPKRTKPSPACNSGPLQPSKSKLIQEDECMPNSLFDYDAYDAQVFQLPPVHTARFSRSLQRGSSNRHKKTGVPVLDSQSGSGQKFLKRKMSDPDIHHSLSNVGSPTGTSAPRSAAISIPQHRSSDDSPQQSASVGSVKHRAFAVQNEAPETEMSPPYRPVVGSAGSPNNPLQSQTNILRPGRALINPFDPSHVTIKLTSNRRRWTHIFPKGPTGVLIQQHHYQAVPAVSNPDQHVYEAGSAYSTSPGNDNSVPAGSLPKS</sequence>
<evidence type="ECO:0000256" key="1">
    <source>
        <dbReference type="SAM" id="MobiDB-lite"/>
    </source>
</evidence>
<evidence type="ECO:0000313" key="2">
    <source>
        <dbReference type="EMBL" id="PNF39096.1"/>
    </source>
</evidence>
<feature type="non-terminal residue" evidence="2">
    <location>
        <position position="287"/>
    </location>
</feature>
<evidence type="ECO:0000313" key="3">
    <source>
        <dbReference type="Proteomes" id="UP000235965"/>
    </source>
</evidence>
<feature type="region of interest" description="Disordered" evidence="1">
    <location>
        <begin position="83"/>
        <end position="165"/>
    </location>
</feature>
<dbReference type="InterPro" id="IPR027244">
    <property type="entry name" value="IML1"/>
</dbReference>
<feature type="compositionally biased region" description="Polar residues" evidence="1">
    <location>
        <begin position="125"/>
        <end position="138"/>
    </location>
</feature>
<dbReference type="EMBL" id="NEVH01005278">
    <property type="protein sequence ID" value="PNF39096.1"/>
    <property type="molecule type" value="Genomic_DNA"/>
</dbReference>
<proteinExistence type="predicted"/>
<organism evidence="2 3">
    <name type="scientific">Cryptotermes secundus</name>
    <dbReference type="NCBI Taxonomy" id="105785"/>
    <lineage>
        <taxon>Eukaryota</taxon>
        <taxon>Metazoa</taxon>
        <taxon>Ecdysozoa</taxon>
        <taxon>Arthropoda</taxon>
        <taxon>Hexapoda</taxon>
        <taxon>Insecta</taxon>
        <taxon>Pterygota</taxon>
        <taxon>Neoptera</taxon>
        <taxon>Polyneoptera</taxon>
        <taxon>Dictyoptera</taxon>
        <taxon>Blattodea</taxon>
        <taxon>Blattoidea</taxon>
        <taxon>Termitoidae</taxon>
        <taxon>Kalotermitidae</taxon>
        <taxon>Cryptotermitinae</taxon>
        <taxon>Cryptotermes</taxon>
    </lineage>
</organism>
<dbReference type="AlphaFoldDB" id="A0A2J7RE32"/>
<dbReference type="GO" id="GO:0005096">
    <property type="term" value="F:GTPase activator activity"/>
    <property type="evidence" value="ECO:0007669"/>
    <property type="project" value="InterPro"/>
</dbReference>
<dbReference type="Proteomes" id="UP000235965">
    <property type="component" value="Unassembled WGS sequence"/>
</dbReference>
<gene>
    <name evidence="2" type="ORF">B7P43_G04143</name>
</gene>
<feature type="region of interest" description="Disordered" evidence="1">
    <location>
        <begin position="257"/>
        <end position="287"/>
    </location>
</feature>
<accession>A0A2J7RE32</accession>
<reference evidence="2 3" key="1">
    <citation type="submission" date="2017-12" db="EMBL/GenBank/DDBJ databases">
        <title>Hemimetabolous genomes reveal molecular basis of termite eusociality.</title>
        <authorList>
            <person name="Harrison M.C."/>
            <person name="Jongepier E."/>
            <person name="Robertson H.M."/>
            <person name="Arning N."/>
            <person name="Bitard-Feildel T."/>
            <person name="Chao H."/>
            <person name="Childers C.P."/>
            <person name="Dinh H."/>
            <person name="Doddapaneni H."/>
            <person name="Dugan S."/>
            <person name="Gowin J."/>
            <person name="Greiner C."/>
            <person name="Han Y."/>
            <person name="Hu H."/>
            <person name="Hughes D.S.T."/>
            <person name="Huylmans A.-K."/>
            <person name="Kemena C."/>
            <person name="Kremer L.P.M."/>
            <person name="Lee S.L."/>
            <person name="Lopez-Ezquerra A."/>
            <person name="Mallet L."/>
            <person name="Monroy-Kuhn J.M."/>
            <person name="Moser A."/>
            <person name="Murali S.C."/>
            <person name="Muzny D.M."/>
            <person name="Otani S."/>
            <person name="Piulachs M.-D."/>
            <person name="Poelchau M."/>
            <person name="Qu J."/>
            <person name="Schaub F."/>
            <person name="Wada-Katsumata A."/>
            <person name="Worley K.C."/>
            <person name="Xie Q."/>
            <person name="Ylla G."/>
            <person name="Poulsen M."/>
            <person name="Gibbs R.A."/>
            <person name="Schal C."/>
            <person name="Richards S."/>
            <person name="Belles X."/>
            <person name="Korb J."/>
            <person name="Bornberg-Bauer E."/>
        </authorList>
    </citation>
    <scope>NUCLEOTIDE SEQUENCE [LARGE SCALE GENOMIC DNA]</scope>
    <source>
        <tissue evidence="2">Whole body</tissue>
    </source>
</reference>
<dbReference type="STRING" id="105785.A0A2J7RE32"/>
<dbReference type="GO" id="GO:1904262">
    <property type="term" value="P:negative regulation of TORC1 signaling"/>
    <property type="evidence" value="ECO:0007669"/>
    <property type="project" value="TreeGrafter"/>
</dbReference>
<dbReference type="OrthoDB" id="39497at2759"/>
<dbReference type="PANTHER" id="PTHR13179">
    <property type="entry name" value="DEP DOMAIN CONTAINING PROTEIN 5"/>
    <property type="match status" value="1"/>
</dbReference>
<keyword evidence="3" id="KW-1185">Reference proteome</keyword>